<evidence type="ECO:0000256" key="2">
    <source>
        <dbReference type="SAM" id="Phobius"/>
    </source>
</evidence>
<dbReference type="InterPro" id="IPR045519">
    <property type="entry name" value="DUF6476"/>
</dbReference>
<reference evidence="3 4" key="1">
    <citation type="submission" date="2016-11" db="EMBL/GenBank/DDBJ databases">
        <authorList>
            <person name="Jaros S."/>
            <person name="Januszkiewicz K."/>
            <person name="Wedrychowicz H."/>
        </authorList>
    </citation>
    <scope>NUCLEOTIDE SEQUENCE [LARGE SCALE GENOMIC DNA]</scope>
    <source>
        <strain evidence="3 4">DSM 29431</strain>
    </source>
</reference>
<name>A0A1M5PDB4_9RHOB</name>
<keyword evidence="4" id="KW-1185">Reference proteome</keyword>
<dbReference type="STRING" id="996342.SAMN05443551_1253"/>
<evidence type="ECO:0000313" key="4">
    <source>
        <dbReference type="Proteomes" id="UP000184221"/>
    </source>
</evidence>
<evidence type="ECO:0000313" key="3">
    <source>
        <dbReference type="EMBL" id="SHG99712.1"/>
    </source>
</evidence>
<gene>
    <name evidence="3" type="ORF">SAMN05443551_1253</name>
</gene>
<feature type="region of interest" description="Disordered" evidence="1">
    <location>
        <begin position="1"/>
        <end position="20"/>
    </location>
</feature>
<evidence type="ECO:0000256" key="1">
    <source>
        <dbReference type="SAM" id="MobiDB-lite"/>
    </source>
</evidence>
<organism evidence="3 4">
    <name type="scientific">Marivita hallyeonensis</name>
    <dbReference type="NCBI Taxonomy" id="996342"/>
    <lineage>
        <taxon>Bacteria</taxon>
        <taxon>Pseudomonadati</taxon>
        <taxon>Pseudomonadota</taxon>
        <taxon>Alphaproteobacteria</taxon>
        <taxon>Rhodobacterales</taxon>
        <taxon>Roseobacteraceae</taxon>
        <taxon>Marivita</taxon>
    </lineage>
</organism>
<accession>A0A1M5PDB4</accession>
<keyword evidence="2" id="KW-0812">Transmembrane</keyword>
<feature type="transmembrane region" description="Helical" evidence="2">
    <location>
        <begin position="30"/>
        <end position="51"/>
    </location>
</feature>
<dbReference type="AlphaFoldDB" id="A0A1M5PDB4"/>
<proteinExistence type="predicted"/>
<sequence length="114" mass="12328">MVTCKTGSDMENAPEDPAPEPANLRFLRRLVTVLTAVMIGGVILITALIVIRTQQSATPLPDTITLPDGTTATAFTQARNWYAVVTEDDQILIFARDSGRLLQVINVVVSSESD</sequence>
<keyword evidence="2" id="KW-1133">Transmembrane helix</keyword>
<protein>
    <submittedName>
        <fullName evidence="3">Uncharacterized protein</fullName>
    </submittedName>
</protein>
<keyword evidence="2" id="KW-0472">Membrane</keyword>
<dbReference type="Pfam" id="PF20082">
    <property type="entry name" value="DUF6476"/>
    <property type="match status" value="1"/>
</dbReference>
<dbReference type="EMBL" id="FQXC01000001">
    <property type="protein sequence ID" value="SHG99712.1"/>
    <property type="molecule type" value="Genomic_DNA"/>
</dbReference>
<dbReference type="Proteomes" id="UP000184221">
    <property type="component" value="Unassembled WGS sequence"/>
</dbReference>